<dbReference type="EMBL" id="MLJW01000841">
    <property type="protein sequence ID" value="OIQ82124.1"/>
    <property type="molecule type" value="Genomic_DNA"/>
</dbReference>
<evidence type="ECO:0000313" key="2">
    <source>
        <dbReference type="EMBL" id="OIQ82124.1"/>
    </source>
</evidence>
<feature type="transmembrane region" description="Helical" evidence="1">
    <location>
        <begin position="123"/>
        <end position="143"/>
    </location>
</feature>
<evidence type="ECO:0000256" key="1">
    <source>
        <dbReference type="SAM" id="Phobius"/>
    </source>
</evidence>
<protein>
    <recommendedName>
        <fullName evidence="3">Polysaccharide biosynthesis protein</fullName>
    </recommendedName>
</protein>
<keyword evidence="1" id="KW-0812">Transmembrane</keyword>
<feature type="transmembrane region" description="Helical" evidence="1">
    <location>
        <begin position="43"/>
        <end position="59"/>
    </location>
</feature>
<proteinExistence type="predicted"/>
<dbReference type="AlphaFoldDB" id="A0A1J5QQD1"/>
<feature type="transmembrane region" description="Helical" evidence="1">
    <location>
        <begin position="94"/>
        <end position="111"/>
    </location>
</feature>
<evidence type="ECO:0008006" key="3">
    <source>
        <dbReference type="Google" id="ProtNLM"/>
    </source>
</evidence>
<accession>A0A1J5QQD1</accession>
<keyword evidence="1" id="KW-1133">Transmembrane helix</keyword>
<name>A0A1J5QQD1_9ZZZZ</name>
<sequence>MLRIALLLGAGGMLAAPLLVRLLFGWGRMDASAQALIVQSMRWLLALLPLQAAQLVLAARLNSHRRIADQVLAYGSGLLGMFALAWWLPDQWWRAPAAYAAAYAVATPLLWQRVAQHSADAEPANLALLGGGVAILVLFAALLGRLPAAPLGGAALAAALVAAGALWMLRHDALAALVGARLARR</sequence>
<reference evidence="2" key="1">
    <citation type="submission" date="2016-10" db="EMBL/GenBank/DDBJ databases">
        <title>Sequence of Gallionella enrichment culture.</title>
        <authorList>
            <person name="Poehlein A."/>
            <person name="Muehling M."/>
            <person name="Daniel R."/>
        </authorList>
    </citation>
    <scope>NUCLEOTIDE SEQUENCE</scope>
</reference>
<gene>
    <name evidence="2" type="ORF">GALL_361030</name>
</gene>
<organism evidence="2">
    <name type="scientific">mine drainage metagenome</name>
    <dbReference type="NCBI Taxonomy" id="410659"/>
    <lineage>
        <taxon>unclassified sequences</taxon>
        <taxon>metagenomes</taxon>
        <taxon>ecological metagenomes</taxon>
    </lineage>
</organism>
<keyword evidence="1" id="KW-0472">Membrane</keyword>
<feature type="transmembrane region" description="Helical" evidence="1">
    <location>
        <begin position="71"/>
        <end position="88"/>
    </location>
</feature>
<feature type="transmembrane region" description="Helical" evidence="1">
    <location>
        <begin position="149"/>
        <end position="169"/>
    </location>
</feature>
<comment type="caution">
    <text evidence="2">The sequence shown here is derived from an EMBL/GenBank/DDBJ whole genome shotgun (WGS) entry which is preliminary data.</text>
</comment>